<organism>
    <name type="scientific">Culex quinquefasciatus</name>
    <name type="common">Southern house mosquito</name>
    <name type="synonym">Culex pungens</name>
    <dbReference type="NCBI Taxonomy" id="7176"/>
    <lineage>
        <taxon>Eukaryota</taxon>
        <taxon>Metazoa</taxon>
        <taxon>Ecdysozoa</taxon>
        <taxon>Arthropoda</taxon>
        <taxon>Hexapoda</taxon>
        <taxon>Insecta</taxon>
        <taxon>Pterygota</taxon>
        <taxon>Neoptera</taxon>
        <taxon>Endopterygota</taxon>
        <taxon>Diptera</taxon>
        <taxon>Nematocera</taxon>
        <taxon>Culicoidea</taxon>
        <taxon>Culicidae</taxon>
        <taxon>Culicinae</taxon>
        <taxon>Culicini</taxon>
        <taxon>Culex</taxon>
        <taxon>Culex</taxon>
    </lineage>
</organism>
<dbReference type="PANTHER" id="PTHR13935">
    <property type="entry name" value="ACHAETE-SCUTE TRANSCRIPTION FACTOR-RELATED"/>
    <property type="match status" value="1"/>
</dbReference>
<protein>
    <submittedName>
        <fullName evidence="4">Uncharacterized protein</fullName>
    </submittedName>
</protein>
<dbReference type="Gene3D" id="4.10.280.10">
    <property type="entry name" value="Helix-loop-helix DNA-binding domain"/>
    <property type="match status" value="1"/>
</dbReference>
<dbReference type="GO" id="GO:0030182">
    <property type="term" value="P:neuron differentiation"/>
    <property type="evidence" value="ECO:0007669"/>
    <property type="project" value="TreeGrafter"/>
</dbReference>
<dbReference type="InterPro" id="IPR011598">
    <property type="entry name" value="bHLH_dom"/>
</dbReference>
<dbReference type="GO" id="GO:0045944">
    <property type="term" value="P:positive regulation of transcription by RNA polymerase II"/>
    <property type="evidence" value="ECO:0007669"/>
    <property type="project" value="TreeGrafter"/>
</dbReference>
<dbReference type="eggNOG" id="KOG4029">
    <property type="taxonomic scope" value="Eukaryota"/>
</dbReference>
<dbReference type="VEuPathDB" id="VectorBase:CPIJ008120"/>
<dbReference type="InterPro" id="IPR015660">
    <property type="entry name" value="MASH1/Ascl1a-like"/>
</dbReference>
<sequence>MLSSRSVINRLINFAQPQNCSRAPINYNVLLLLSAGARAHDSDRVRASSRVNIYMTSTVPQPSSMPYRKRPIAPAPVTPTTQPPPTQFKDRPMIGKKYCPTSLPYAVTPQQSVSIQRRNARERNRVKQVNNGFANLRQHIPSTVVTALTNGGRGPHKKLSKVDTLKVAVKYIRSMQRMLEEDIENNGTSESTSTKLDSQALSPVSFYGSMSESSTSSSPAPSQLSEYSSYSSQPELTPTFKREPYDLYPTPPTSATTVLPSMTTFTSPALSTATYSAPMHHVYKVAPLPLPVPIPSYTHEEMSPQNTDDEELLDAISWWQQQQ</sequence>
<dbReference type="InParanoid" id="B0WMB8"/>
<feature type="compositionally biased region" description="Pro residues" evidence="3">
    <location>
        <begin position="73"/>
        <end position="86"/>
    </location>
</feature>
<dbReference type="GO" id="GO:0000981">
    <property type="term" value="F:DNA-binding transcription factor activity, RNA polymerase II-specific"/>
    <property type="evidence" value="ECO:0007669"/>
    <property type="project" value="TreeGrafter"/>
</dbReference>
<dbReference type="GO" id="GO:0050767">
    <property type="term" value="P:regulation of neurogenesis"/>
    <property type="evidence" value="ECO:0007669"/>
    <property type="project" value="TreeGrafter"/>
</dbReference>
<gene>
    <name evidence="4" type="ORF">CpipJ_CPIJ008120</name>
</gene>
<keyword evidence="2" id="KW-0524">Neurogenesis</keyword>
<evidence type="ECO:0000256" key="2">
    <source>
        <dbReference type="ARBA" id="ARBA00022902"/>
    </source>
</evidence>
<proteinExistence type="predicted"/>
<dbReference type="GO" id="GO:0090575">
    <property type="term" value="C:RNA polymerase II transcription regulator complex"/>
    <property type="evidence" value="ECO:0007669"/>
    <property type="project" value="TreeGrafter"/>
</dbReference>
<dbReference type="GO" id="GO:0007423">
    <property type="term" value="P:sensory organ development"/>
    <property type="evidence" value="ECO:0007669"/>
    <property type="project" value="TreeGrafter"/>
</dbReference>
<dbReference type="Pfam" id="PF00010">
    <property type="entry name" value="HLH"/>
    <property type="match status" value="1"/>
</dbReference>
<evidence type="ECO:0000256" key="1">
    <source>
        <dbReference type="ARBA" id="ARBA00022473"/>
    </source>
</evidence>
<dbReference type="OrthoDB" id="5976910at2759"/>
<dbReference type="SMART" id="SM00353">
    <property type="entry name" value="HLH"/>
    <property type="match status" value="1"/>
</dbReference>
<dbReference type="AlphaFoldDB" id="B0WMB8"/>
<feature type="compositionally biased region" description="Low complexity" evidence="3">
    <location>
        <begin position="206"/>
        <end position="236"/>
    </location>
</feature>
<dbReference type="GO" id="GO:0046983">
    <property type="term" value="F:protein dimerization activity"/>
    <property type="evidence" value="ECO:0007669"/>
    <property type="project" value="InterPro"/>
</dbReference>
<dbReference type="VEuPathDB" id="VectorBase:CQUJHB005281"/>
<dbReference type="HOGENOM" id="CLU_853281_0_0_1"/>
<keyword evidence="1" id="KW-0217">Developmental protein</keyword>
<feature type="region of interest" description="Disordered" evidence="3">
    <location>
        <begin position="206"/>
        <end position="252"/>
    </location>
</feature>
<dbReference type="InterPro" id="IPR036638">
    <property type="entry name" value="HLH_DNA-bd_sf"/>
</dbReference>
<dbReference type="EMBL" id="DS231996">
    <property type="protein sequence ID" value="EDS30967.1"/>
    <property type="molecule type" value="Genomic_DNA"/>
</dbReference>
<evidence type="ECO:0000256" key="3">
    <source>
        <dbReference type="SAM" id="MobiDB-lite"/>
    </source>
</evidence>
<accession>B0WMB8</accession>
<dbReference type="SUPFAM" id="SSF47459">
    <property type="entry name" value="HLH, helix-loop-helix DNA-binding domain"/>
    <property type="match status" value="1"/>
</dbReference>
<dbReference type="GO" id="GO:0000977">
    <property type="term" value="F:RNA polymerase II transcription regulatory region sequence-specific DNA binding"/>
    <property type="evidence" value="ECO:0007669"/>
    <property type="project" value="TreeGrafter"/>
</dbReference>
<evidence type="ECO:0000313" key="4">
    <source>
        <dbReference type="EMBL" id="EDS30967.1"/>
    </source>
</evidence>
<dbReference type="PANTHER" id="PTHR13935:SF153">
    <property type="entry name" value="ACHAETE-SCUTE FAMILY BHLH TRANSCRIPTION FACTOR 1"/>
    <property type="match status" value="1"/>
</dbReference>
<dbReference type="OMA" id="HHVYKTQ"/>
<feature type="region of interest" description="Disordered" evidence="3">
    <location>
        <begin position="62"/>
        <end position="92"/>
    </location>
</feature>
<dbReference type="KEGG" id="cqu:CpipJ_CPIJ008120"/>
<reference evidence="4" key="1">
    <citation type="submission" date="2007-03" db="EMBL/GenBank/DDBJ databases">
        <title>Annotation of Culex pipiens quinquefasciatus.</title>
        <authorList>
            <consortium name="The Broad Institute Genome Sequencing Platform"/>
            <person name="Atkinson P.W."/>
            <person name="Hemingway J."/>
            <person name="Christensen B.M."/>
            <person name="Higgs S."/>
            <person name="Kodira C."/>
            <person name="Hannick L."/>
            <person name="Megy K."/>
            <person name="O'Leary S."/>
            <person name="Pearson M."/>
            <person name="Haas B.J."/>
            <person name="Mauceli E."/>
            <person name="Wortman J.R."/>
            <person name="Lee N.H."/>
            <person name="Guigo R."/>
            <person name="Stanke M."/>
            <person name="Alvarado L."/>
            <person name="Amedeo P."/>
            <person name="Antoine C.H."/>
            <person name="Arensburger P."/>
            <person name="Bidwell S.L."/>
            <person name="Crawford M."/>
            <person name="Camaro F."/>
            <person name="Devon K."/>
            <person name="Engels R."/>
            <person name="Hammond M."/>
            <person name="Howarth C."/>
            <person name="Koehrsen M."/>
            <person name="Lawson D."/>
            <person name="Montgomery P."/>
            <person name="Nene V."/>
            <person name="Nusbaum C."/>
            <person name="Puiu D."/>
            <person name="Romero-Severson J."/>
            <person name="Severson D.W."/>
            <person name="Shumway M."/>
            <person name="Sisk P."/>
            <person name="Stolte C."/>
            <person name="Zeng Q."/>
            <person name="Eisenstadt E."/>
            <person name="Fraser-Liggett C."/>
            <person name="Strausberg R."/>
            <person name="Galagan J."/>
            <person name="Birren B."/>
            <person name="Collins F.H."/>
        </authorList>
    </citation>
    <scope>NUCLEOTIDE SEQUENCE [LARGE SCALE GENOMIC DNA]</scope>
    <source>
        <strain evidence="4">JHB</strain>
    </source>
</reference>
<name>B0WMB8_CULQU</name>
<dbReference type="CDD" id="cd19744">
    <property type="entry name" value="bHLH_TS_dAS-C_like"/>
    <property type="match status" value="1"/>
</dbReference>
<dbReference type="FunCoup" id="B0WMB8">
    <property type="interactions" value="4"/>
</dbReference>
<dbReference type="STRING" id="7176.B0WMB8"/>
<dbReference type="PROSITE" id="PS50888">
    <property type="entry name" value="BHLH"/>
    <property type="match status" value="1"/>
</dbReference>